<evidence type="ECO:0000256" key="1">
    <source>
        <dbReference type="SAM" id="MobiDB-lite"/>
    </source>
</evidence>
<protein>
    <recommendedName>
        <fullName evidence="5">Pectinesterase inhibitor domain-containing protein</fullName>
    </recommendedName>
</protein>
<accession>A0ABD3CZN2</accession>
<evidence type="ECO:0008006" key="5">
    <source>
        <dbReference type="Google" id="ProtNLM"/>
    </source>
</evidence>
<feature type="compositionally biased region" description="Low complexity" evidence="1">
    <location>
        <begin position="69"/>
        <end position="98"/>
    </location>
</feature>
<comment type="caution">
    <text evidence="3">The sequence shown here is derived from an EMBL/GenBank/DDBJ whole genome shotgun (WGS) entry which is preliminary data.</text>
</comment>
<feature type="compositionally biased region" description="Polar residues" evidence="1">
    <location>
        <begin position="105"/>
        <end position="116"/>
    </location>
</feature>
<name>A0ABD3CZN2_9LAMI</name>
<organism evidence="3 4">
    <name type="scientific">Castilleja foliolosa</name>
    <dbReference type="NCBI Taxonomy" id="1961234"/>
    <lineage>
        <taxon>Eukaryota</taxon>
        <taxon>Viridiplantae</taxon>
        <taxon>Streptophyta</taxon>
        <taxon>Embryophyta</taxon>
        <taxon>Tracheophyta</taxon>
        <taxon>Spermatophyta</taxon>
        <taxon>Magnoliopsida</taxon>
        <taxon>eudicotyledons</taxon>
        <taxon>Gunneridae</taxon>
        <taxon>Pentapetalae</taxon>
        <taxon>asterids</taxon>
        <taxon>lamiids</taxon>
        <taxon>Lamiales</taxon>
        <taxon>Orobanchaceae</taxon>
        <taxon>Pedicularideae</taxon>
        <taxon>Castillejinae</taxon>
        <taxon>Castilleja</taxon>
    </lineage>
</organism>
<dbReference type="SUPFAM" id="SSF101148">
    <property type="entry name" value="Plant invertase/pectin methylesterase inhibitor"/>
    <property type="match status" value="1"/>
</dbReference>
<proteinExistence type="predicted"/>
<feature type="compositionally biased region" description="Basic residues" evidence="1">
    <location>
        <begin position="142"/>
        <end position="164"/>
    </location>
</feature>
<feature type="chain" id="PRO_5044846194" description="Pectinesterase inhibitor domain-containing protein" evidence="2">
    <location>
        <begin position="20"/>
        <end position="322"/>
    </location>
</feature>
<keyword evidence="4" id="KW-1185">Reference proteome</keyword>
<gene>
    <name evidence="3" type="ORF">CASFOL_021966</name>
</gene>
<reference evidence="4" key="1">
    <citation type="journal article" date="2024" name="IScience">
        <title>Strigolactones Initiate the Formation of Haustorium-like Structures in Castilleja.</title>
        <authorList>
            <person name="Buerger M."/>
            <person name="Peterson D."/>
            <person name="Chory J."/>
        </authorList>
    </citation>
    <scope>NUCLEOTIDE SEQUENCE [LARGE SCALE GENOMIC DNA]</scope>
</reference>
<evidence type="ECO:0000313" key="4">
    <source>
        <dbReference type="Proteomes" id="UP001632038"/>
    </source>
</evidence>
<dbReference type="PANTHER" id="PTHR31890">
    <property type="entry name" value="PLANT INVERTASE/PECTIN METHYLESTERASE INHIBITOR SUPERFAMILY PROTEIN"/>
    <property type="match status" value="1"/>
</dbReference>
<feature type="compositionally biased region" description="Low complexity" evidence="1">
    <location>
        <begin position="29"/>
        <end position="61"/>
    </location>
</feature>
<feature type="signal peptide" evidence="2">
    <location>
        <begin position="1"/>
        <end position="19"/>
    </location>
</feature>
<dbReference type="Gene3D" id="1.20.140.40">
    <property type="entry name" value="Invertase/pectin methylesterase inhibitor family protein"/>
    <property type="match status" value="1"/>
</dbReference>
<dbReference type="Proteomes" id="UP001632038">
    <property type="component" value="Unassembled WGS sequence"/>
</dbReference>
<feature type="compositionally biased region" description="Pro residues" evidence="1">
    <location>
        <begin position="119"/>
        <end position="137"/>
    </location>
</feature>
<dbReference type="PANTHER" id="PTHR31890:SF9">
    <property type="entry name" value="PLANT INVERTASE_PECTIN METHYLESTERASE INHIBITOR SUPERFAMILY PROTEIN"/>
    <property type="match status" value="1"/>
</dbReference>
<dbReference type="EMBL" id="JAVIJP010000028">
    <property type="protein sequence ID" value="KAL3634912.1"/>
    <property type="molecule type" value="Genomic_DNA"/>
</dbReference>
<dbReference type="AlphaFoldDB" id="A0ABD3CZN2"/>
<evidence type="ECO:0000313" key="3">
    <source>
        <dbReference type="EMBL" id="KAL3634912.1"/>
    </source>
</evidence>
<dbReference type="InterPro" id="IPR035513">
    <property type="entry name" value="Invertase/methylesterase_inhib"/>
</dbReference>
<feature type="region of interest" description="Disordered" evidence="1">
    <location>
        <begin position="27"/>
        <end position="169"/>
    </location>
</feature>
<evidence type="ECO:0000256" key="2">
    <source>
        <dbReference type="SAM" id="SignalP"/>
    </source>
</evidence>
<keyword evidence="2" id="KW-0732">Signal</keyword>
<sequence>MPKFIIPLFFFIIFLTTDARIHLKPELASSPSPSSNPISLHTQSISISNSTSSHTKSKPELAPSPSPSSNPISLHTKSNSVSNSTSSHAKSKSSISTSPHAKLTPPSSNSTISSHAKPTLPPKSQPALPPKSKPTSPPKSKSQPKSKSKPKPKPKATLKPKPSKKNATSSTYQFANHFCLSRRLDVKTTFCLQVLRSSPTSTKANDNLALLTIAANSAIEFSNKNIVSLKKLSDKKATKSDLKTAVKDCVSAYEGYLKQFKTLVNEAKVEARLASYDSELAKLEINRCVKALGKTKNDEIEEGNKDAWDYASLAQNIADAIE</sequence>